<dbReference type="Proteomes" id="UP000276260">
    <property type="component" value="Unassembled WGS sequence"/>
</dbReference>
<dbReference type="AlphaFoldDB" id="A0A3P3QC23"/>
<name>A0A3P3QC23_9GAMM</name>
<proteinExistence type="inferred from homology"/>
<evidence type="ECO:0000256" key="2">
    <source>
        <dbReference type="ARBA" id="ARBA00022801"/>
    </source>
</evidence>
<evidence type="ECO:0000259" key="6">
    <source>
        <dbReference type="PROSITE" id="PS50263"/>
    </source>
</evidence>
<dbReference type="SUPFAM" id="SSF56317">
    <property type="entry name" value="Carbon-nitrogen hydrolase"/>
    <property type="match status" value="1"/>
</dbReference>
<organism evidence="7 8">
    <name type="scientific">Rheinheimera mesophila</name>
    <dbReference type="NCBI Taxonomy" id="1547515"/>
    <lineage>
        <taxon>Bacteria</taxon>
        <taxon>Pseudomonadati</taxon>
        <taxon>Pseudomonadota</taxon>
        <taxon>Gammaproteobacteria</taxon>
        <taxon>Chromatiales</taxon>
        <taxon>Chromatiaceae</taxon>
        <taxon>Rheinheimera</taxon>
    </lineage>
</organism>
<gene>
    <name evidence="7" type="ORF">EIK76_16325</name>
</gene>
<accession>A0A3P3QC23</accession>
<dbReference type="EMBL" id="RRCF01000006">
    <property type="protein sequence ID" value="RRJ18786.1"/>
    <property type="molecule type" value="Genomic_DNA"/>
</dbReference>
<feature type="domain" description="CN hydrolase" evidence="6">
    <location>
        <begin position="4"/>
        <end position="235"/>
    </location>
</feature>
<dbReference type="InterPro" id="IPR003010">
    <property type="entry name" value="C-N_Hydrolase"/>
</dbReference>
<dbReference type="PANTHER" id="PTHR47799:SF1">
    <property type="entry name" value="OMEGA-AMIDASE YAFV"/>
    <property type="match status" value="1"/>
</dbReference>
<keyword evidence="2 7" id="KW-0378">Hydrolase</keyword>
<dbReference type="InterPro" id="IPR052737">
    <property type="entry name" value="Omega-amidase_YafV"/>
</dbReference>
<dbReference type="CDD" id="cd07575">
    <property type="entry name" value="Xc-1258_like"/>
    <property type="match status" value="1"/>
</dbReference>
<evidence type="ECO:0000313" key="7">
    <source>
        <dbReference type="EMBL" id="RRJ18786.1"/>
    </source>
</evidence>
<evidence type="ECO:0000256" key="1">
    <source>
        <dbReference type="ARBA" id="ARBA00010613"/>
    </source>
</evidence>
<dbReference type="Pfam" id="PF00795">
    <property type="entry name" value="CN_hydrolase"/>
    <property type="match status" value="1"/>
</dbReference>
<comment type="catalytic activity">
    <reaction evidence="4">
        <text>a monoamide of a dicarboxylate + H2O = a dicarboxylate + NH4(+)</text>
        <dbReference type="Rhea" id="RHEA:11716"/>
        <dbReference type="ChEBI" id="CHEBI:15377"/>
        <dbReference type="ChEBI" id="CHEBI:28938"/>
        <dbReference type="ChEBI" id="CHEBI:28965"/>
        <dbReference type="ChEBI" id="CHEBI:77450"/>
        <dbReference type="EC" id="3.5.1.3"/>
    </reaction>
</comment>
<evidence type="ECO:0000313" key="8">
    <source>
        <dbReference type="Proteomes" id="UP000276260"/>
    </source>
</evidence>
<evidence type="ECO:0000256" key="3">
    <source>
        <dbReference type="ARBA" id="ARBA00039118"/>
    </source>
</evidence>
<comment type="caution">
    <text evidence="7">The sequence shown here is derived from an EMBL/GenBank/DDBJ whole genome shotgun (WGS) entry which is preliminary data.</text>
</comment>
<sequence>MSVIRVALIQSELVWQDSLANQQYFEQQFRHYPDVQLFVLPEMFNSGFSMDSTRIAETMEGLTVQWMQQQAKLTGAALCGSVAIAQQGQIFNRFLFVRPDGLVQFYDKRHLFRMGGEQLHYQAGSERVIVSYLGFRFCLQVCYDLRFPVFARNQQDYDALIYVANWPQPRRQVWRTLLQARAIENQAYVLGCNRIGSDANALSYSGDSLVVDYLGQIRSELPVGQAGVVVAELDLNALLQFKQKFPAYLDADPFVLTPSF</sequence>
<dbReference type="GO" id="GO:0106008">
    <property type="term" value="F:2-oxoglutaramate amidase activity"/>
    <property type="evidence" value="ECO:0007669"/>
    <property type="project" value="TreeGrafter"/>
</dbReference>
<dbReference type="FunFam" id="3.60.110.10:FF:000004">
    <property type="entry name" value="Carbon-nitrogen hydrolase"/>
    <property type="match status" value="1"/>
</dbReference>
<dbReference type="Gene3D" id="3.60.110.10">
    <property type="entry name" value="Carbon-nitrogen hydrolase"/>
    <property type="match status" value="1"/>
</dbReference>
<dbReference type="InterPro" id="IPR036526">
    <property type="entry name" value="C-N_Hydrolase_sf"/>
</dbReference>
<evidence type="ECO:0000256" key="4">
    <source>
        <dbReference type="ARBA" id="ARBA00052904"/>
    </source>
</evidence>
<dbReference type="EC" id="3.5.1.3" evidence="3"/>
<dbReference type="PROSITE" id="PS50263">
    <property type="entry name" value="CN_HYDROLASE"/>
    <property type="match status" value="1"/>
</dbReference>
<dbReference type="OrthoDB" id="9811121at2"/>
<keyword evidence="8" id="KW-1185">Reference proteome</keyword>
<dbReference type="PANTHER" id="PTHR47799">
    <property type="entry name" value="OMEGA-AMIDASE YAFV"/>
    <property type="match status" value="1"/>
</dbReference>
<dbReference type="RefSeq" id="WP_046518967.1">
    <property type="nucleotide sequence ID" value="NZ_LAVS01000006.1"/>
</dbReference>
<dbReference type="GO" id="GO:0050152">
    <property type="term" value="F:omega-amidase activity"/>
    <property type="evidence" value="ECO:0007669"/>
    <property type="project" value="UniProtKB-EC"/>
</dbReference>
<evidence type="ECO:0000256" key="5">
    <source>
        <dbReference type="ARBA" id="ARBA00072139"/>
    </source>
</evidence>
<protein>
    <recommendedName>
        <fullName evidence="5">Omega-amidase YafV</fullName>
        <ecNumber evidence="3">3.5.1.3</ecNumber>
    </recommendedName>
</protein>
<comment type="similarity">
    <text evidence="1">Belongs to the carbon-nitrogen hydrolase superfamily. NIT1/NIT2 family.</text>
</comment>
<reference evidence="7 8" key="1">
    <citation type="submission" date="2018-11" db="EMBL/GenBank/DDBJ databases">
        <title>Draft genome analysis of Rheinheimera mesophila isolated from an industrial waste site.</title>
        <authorList>
            <person name="Yu Q."/>
            <person name="Qi Y."/>
            <person name="Zhang H."/>
            <person name="Lu Y."/>
            <person name="Pu J."/>
        </authorList>
    </citation>
    <scope>NUCLEOTIDE SEQUENCE [LARGE SCALE GENOMIC DNA]</scope>
    <source>
        <strain evidence="7 8">IITR13</strain>
    </source>
</reference>
<dbReference type="NCBIfam" id="NF007757">
    <property type="entry name" value="PRK10438.1"/>
    <property type="match status" value="1"/>
</dbReference>